<gene>
    <name evidence="4" type="ORF">UFOPK3268_00663</name>
    <name evidence="5" type="ORF">UFOPK3752_00010</name>
    <name evidence="6" type="ORF">UFOPK4150_00500</name>
</gene>
<name>A0A6J7BTB4_9ZZZZ</name>
<dbReference type="GO" id="GO:0030272">
    <property type="term" value="F:5-formyltetrahydrofolate cyclo-ligase activity"/>
    <property type="evidence" value="ECO:0007669"/>
    <property type="project" value="TreeGrafter"/>
</dbReference>
<dbReference type="EMBL" id="CAFBPU010000008">
    <property type="protein sequence ID" value="CAB5025359.1"/>
    <property type="molecule type" value="Genomic_DNA"/>
</dbReference>
<dbReference type="InterPro" id="IPR002698">
    <property type="entry name" value="FTHF_cligase"/>
</dbReference>
<dbReference type="SUPFAM" id="SSF100950">
    <property type="entry name" value="NagB/RpiA/CoA transferase-like"/>
    <property type="match status" value="1"/>
</dbReference>
<dbReference type="PIRSF" id="PIRSF006806">
    <property type="entry name" value="FTHF_cligase"/>
    <property type="match status" value="1"/>
</dbReference>
<dbReference type="Pfam" id="PF01812">
    <property type="entry name" value="5-FTHF_cyc-lig"/>
    <property type="match status" value="1"/>
</dbReference>
<dbReference type="Gene3D" id="3.40.50.10420">
    <property type="entry name" value="NagB/RpiA/CoA transferase-like"/>
    <property type="match status" value="1"/>
</dbReference>
<keyword evidence="3" id="KW-0067">ATP-binding</keyword>
<evidence type="ECO:0000313" key="4">
    <source>
        <dbReference type="EMBL" id="CAB4848740.1"/>
    </source>
</evidence>
<accession>A0A6J7BTB4</accession>
<evidence type="ECO:0000256" key="3">
    <source>
        <dbReference type="ARBA" id="ARBA00022840"/>
    </source>
</evidence>
<keyword evidence="2" id="KW-0547">Nucleotide-binding</keyword>
<evidence type="ECO:0000313" key="5">
    <source>
        <dbReference type="EMBL" id="CAB4924046.1"/>
    </source>
</evidence>
<sequence>MSDSEGSAAVIGKAELRREVRARRRNLSDLDRSEVESALAIRVGAIAEIAALVAAPASGCLAAYASFGTEPGTGCLRDILEISGVRVLLPVTRANGSLAWAWDDGHLTPGTIPPGIPEPHGPVVAEGIDGLVELGCTVVLVPALAVDSTGNRLGQAGGYYDRLLAGLDTISPARHPLLVAVVHDNEVLESVPAEPHDRAVDAVLTPTRVVRFRNT</sequence>
<dbReference type="PANTHER" id="PTHR23407">
    <property type="entry name" value="ATPASE INHIBITOR/5-FORMYLTETRAHYDROFOLATE CYCLO-LIGASE"/>
    <property type="match status" value="1"/>
</dbReference>
<evidence type="ECO:0000256" key="1">
    <source>
        <dbReference type="ARBA" id="ARBA00010638"/>
    </source>
</evidence>
<dbReference type="NCBIfam" id="TIGR02727">
    <property type="entry name" value="MTHFS_bact"/>
    <property type="match status" value="1"/>
</dbReference>
<dbReference type="GO" id="GO:0009396">
    <property type="term" value="P:folic acid-containing compound biosynthetic process"/>
    <property type="evidence" value="ECO:0007669"/>
    <property type="project" value="TreeGrafter"/>
</dbReference>
<evidence type="ECO:0000256" key="2">
    <source>
        <dbReference type="ARBA" id="ARBA00022741"/>
    </source>
</evidence>
<dbReference type="PANTHER" id="PTHR23407:SF1">
    <property type="entry name" value="5-FORMYLTETRAHYDROFOLATE CYCLO-LIGASE"/>
    <property type="match status" value="1"/>
</dbReference>
<dbReference type="InterPro" id="IPR024185">
    <property type="entry name" value="FTHF_cligase-like_sf"/>
</dbReference>
<dbReference type="EMBL" id="CAFBND010000001">
    <property type="protein sequence ID" value="CAB4924046.1"/>
    <property type="molecule type" value="Genomic_DNA"/>
</dbReference>
<dbReference type="GO" id="GO:0035999">
    <property type="term" value="P:tetrahydrofolate interconversion"/>
    <property type="evidence" value="ECO:0007669"/>
    <property type="project" value="TreeGrafter"/>
</dbReference>
<comment type="similarity">
    <text evidence="1">Belongs to the 5-formyltetrahydrofolate cyclo-ligase family.</text>
</comment>
<proteinExistence type="inferred from homology"/>
<dbReference type="AlphaFoldDB" id="A0A6J7BTB4"/>
<protein>
    <submittedName>
        <fullName evidence="4">Unannotated protein</fullName>
    </submittedName>
</protein>
<organism evidence="4">
    <name type="scientific">freshwater metagenome</name>
    <dbReference type="NCBI Taxonomy" id="449393"/>
    <lineage>
        <taxon>unclassified sequences</taxon>
        <taxon>metagenomes</taxon>
        <taxon>ecological metagenomes</taxon>
    </lineage>
</organism>
<dbReference type="GO" id="GO:0005524">
    <property type="term" value="F:ATP binding"/>
    <property type="evidence" value="ECO:0007669"/>
    <property type="project" value="UniProtKB-KW"/>
</dbReference>
<evidence type="ECO:0000313" key="6">
    <source>
        <dbReference type="EMBL" id="CAB5025359.1"/>
    </source>
</evidence>
<dbReference type="EMBL" id="CAFBIZ010000066">
    <property type="protein sequence ID" value="CAB4848740.1"/>
    <property type="molecule type" value="Genomic_DNA"/>
</dbReference>
<reference evidence="4" key="1">
    <citation type="submission" date="2020-05" db="EMBL/GenBank/DDBJ databases">
        <authorList>
            <person name="Chiriac C."/>
            <person name="Salcher M."/>
            <person name="Ghai R."/>
            <person name="Kavagutti S V."/>
        </authorList>
    </citation>
    <scope>NUCLEOTIDE SEQUENCE</scope>
</reference>
<dbReference type="InterPro" id="IPR037171">
    <property type="entry name" value="NagB/RpiA_transferase-like"/>
</dbReference>